<accession>A0A7W6G758</accession>
<dbReference type="PROSITE" id="PS51918">
    <property type="entry name" value="RADICAL_SAM"/>
    <property type="match status" value="1"/>
</dbReference>
<proteinExistence type="predicted"/>
<keyword evidence="4" id="KW-0949">S-adenosyl-L-methionine</keyword>
<dbReference type="InterPro" id="IPR007197">
    <property type="entry name" value="rSAM"/>
</dbReference>
<feature type="domain" description="MTTase N-terminal" evidence="8">
    <location>
        <begin position="7"/>
        <end position="108"/>
    </location>
</feature>
<evidence type="ECO:0000313" key="10">
    <source>
        <dbReference type="EMBL" id="MBB3954627.1"/>
    </source>
</evidence>
<dbReference type="InterPro" id="IPR020612">
    <property type="entry name" value="Methylthiotransferase_CS"/>
</dbReference>
<dbReference type="NCBIfam" id="TIGR00089">
    <property type="entry name" value="MiaB/RimO family radical SAM methylthiotransferase"/>
    <property type="match status" value="1"/>
</dbReference>
<evidence type="ECO:0000256" key="4">
    <source>
        <dbReference type="ARBA" id="ARBA00022691"/>
    </source>
</evidence>
<gene>
    <name evidence="10" type="ORF">GGR38_001566</name>
</gene>
<organism evidence="10 11">
    <name type="scientific">Novosphingobium sediminicola</name>
    <dbReference type="NCBI Taxonomy" id="563162"/>
    <lineage>
        <taxon>Bacteria</taxon>
        <taxon>Pseudomonadati</taxon>
        <taxon>Pseudomonadota</taxon>
        <taxon>Alphaproteobacteria</taxon>
        <taxon>Sphingomonadales</taxon>
        <taxon>Sphingomonadaceae</taxon>
        <taxon>Novosphingobium</taxon>
    </lineage>
</organism>
<dbReference type="InterPro" id="IPR005839">
    <property type="entry name" value="Methylthiotransferase"/>
</dbReference>
<dbReference type="PANTHER" id="PTHR11918:SF45">
    <property type="entry name" value="THREONYLCARBAMOYLADENOSINE TRNA METHYLTHIOTRANSFERASE"/>
    <property type="match status" value="1"/>
</dbReference>
<dbReference type="InterPro" id="IPR038135">
    <property type="entry name" value="Methylthiotransferase_N_sf"/>
</dbReference>
<protein>
    <submittedName>
        <fullName evidence="10">Threonylcarbamoyladenosine tRNA methylthiotransferase MtaB</fullName>
        <ecNumber evidence="10">2.8.4.5</ecNumber>
    </submittedName>
</protein>
<feature type="domain" description="Radical SAM core" evidence="9">
    <location>
        <begin position="115"/>
        <end position="346"/>
    </location>
</feature>
<keyword evidence="2" id="KW-0004">4Fe-4S</keyword>
<name>A0A7W6G758_9SPHN</name>
<dbReference type="SFLD" id="SFLDS00029">
    <property type="entry name" value="Radical_SAM"/>
    <property type="match status" value="1"/>
</dbReference>
<evidence type="ECO:0000256" key="5">
    <source>
        <dbReference type="ARBA" id="ARBA00022723"/>
    </source>
</evidence>
<dbReference type="AlphaFoldDB" id="A0A7W6G758"/>
<evidence type="ECO:0000256" key="7">
    <source>
        <dbReference type="ARBA" id="ARBA00023014"/>
    </source>
</evidence>
<dbReference type="InterPro" id="IPR023404">
    <property type="entry name" value="rSAM_horseshoe"/>
</dbReference>
<evidence type="ECO:0000256" key="2">
    <source>
        <dbReference type="ARBA" id="ARBA00022485"/>
    </source>
</evidence>
<keyword evidence="6" id="KW-0408">Iron</keyword>
<dbReference type="PANTHER" id="PTHR11918">
    <property type="entry name" value="RADICAL SAM PROTEINS"/>
    <property type="match status" value="1"/>
</dbReference>
<dbReference type="InterPro" id="IPR058240">
    <property type="entry name" value="rSAM_sf"/>
</dbReference>
<evidence type="ECO:0000313" key="11">
    <source>
        <dbReference type="Proteomes" id="UP000548867"/>
    </source>
</evidence>
<dbReference type="EMBL" id="JACIDX010000005">
    <property type="protein sequence ID" value="MBB3954627.1"/>
    <property type="molecule type" value="Genomic_DNA"/>
</dbReference>
<dbReference type="SUPFAM" id="SSF102114">
    <property type="entry name" value="Radical SAM enzymes"/>
    <property type="match status" value="1"/>
</dbReference>
<dbReference type="InterPro" id="IPR006467">
    <property type="entry name" value="MiaB-like_bact"/>
</dbReference>
<dbReference type="InterPro" id="IPR013848">
    <property type="entry name" value="Methylthiotransferase_N"/>
</dbReference>
<reference evidence="10 11" key="1">
    <citation type="submission" date="2020-08" db="EMBL/GenBank/DDBJ databases">
        <title>Genomic Encyclopedia of Type Strains, Phase IV (KMG-IV): sequencing the most valuable type-strain genomes for metagenomic binning, comparative biology and taxonomic classification.</title>
        <authorList>
            <person name="Goeker M."/>
        </authorList>
    </citation>
    <scope>NUCLEOTIDE SEQUENCE [LARGE SCALE GENOMIC DNA]</scope>
    <source>
        <strain evidence="10 11">DSM 27057</strain>
    </source>
</reference>
<dbReference type="GO" id="GO:0051539">
    <property type="term" value="F:4 iron, 4 sulfur cluster binding"/>
    <property type="evidence" value="ECO:0007669"/>
    <property type="project" value="UniProtKB-KW"/>
</dbReference>
<evidence type="ECO:0000256" key="3">
    <source>
        <dbReference type="ARBA" id="ARBA00022679"/>
    </source>
</evidence>
<dbReference type="CDD" id="cd01335">
    <property type="entry name" value="Radical_SAM"/>
    <property type="match status" value="1"/>
</dbReference>
<dbReference type="RefSeq" id="WP_183624261.1">
    <property type="nucleotide sequence ID" value="NZ_JACIDX010000005.1"/>
</dbReference>
<comment type="cofactor">
    <cofactor evidence="1">
        <name>[4Fe-4S] cluster</name>
        <dbReference type="ChEBI" id="CHEBI:49883"/>
    </cofactor>
</comment>
<keyword evidence="5" id="KW-0479">Metal-binding</keyword>
<dbReference type="Pfam" id="PF00919">
    <property type="entry name" value="UPF0004"/>
    <property type="match status" value="1"/>
</dbReference>
<evidence type="ECO:0000259" key="9">
    <source>
        <dbReference type="PROSITE" id="PS51918"/>
    </source>
</evidence>
<sequence>MSVEAVSRVEVISLGCRMNLAESERMQAMLAGETGLVVINSCAVTAEALRQTRQAIRRARRNNPDARLMVTGCAAEIEREAIAAMPEVDGLIANAEKLDARAWNVPDLAPVAARSVGHTRAFVAVQNGCDHACTFCVIPQGRGPSRSRSLADVVAEVRAHVAGGVGEVVLTGVDLTSWGQDFGLRLGALVAAILREVPELARLRLSSVDGVEIDQELFDLLAGEARLMPHLHLSLQHGDDLILKRMKRRHSRADALDLVARLKALRPDMAIGADIIAGFPTEDEAAHQANLSIIAELAIVHGHIFPYSPRPGTPAARMPQVEREVVLARAAALREAVALQRQAWQESLLGRPQTILVERDGTGHAENFASIRAPAGAPRGAIITITPTYLLEGMLA</sequence>
<dbReference type="Pfam" id="PF04055">
    <property type="entry name" value="Radical_SAM"/>
    <property type="match status" value="1"/>
</dbReference>
<dbReference type="PROSITE" id="PS01278">
    <property type="entry name" value="MTTASE_RADICAL"/>
    <property type="match status" value="1"/>
</dbReference>
<dbReference type="PROSITE" id="PS51449">
    <property type="entry name" value="MTTASE_N"/>
    <property type="match status" value="1"/>
</dbReference>
<dbReference type="Proteomes" id="UP000548867">
    <property type="component" value="Unassembled WGS sequence"/>
</dbReference>
<dbReference type="Gene3D" id="3.40.50.12160">
    <property type="entry name" value="Methylthiotransferase, N-terminal domain"/>
    <property type="match status" value="1"/>
</dbReference>
<dbReference type="Gene3D" id="3.80.30.20">
    <property type="entry name" value="tm_1862 like domain"/>
    <property type="match status" value="1"/>
</dbReference>
<dbReference type="EC" id="2.8.4.5" evidence="10"/>
<dbReference type="SFLD" id="SFLDG01082">
    <property type="entry name" value="B12-binding_domain_containing"/>
    <property type="match status" value="1"/>
</dbReference>
<dbReference type="InterPro" id="IPR006638">
    <property type="entry name" value="Elp3/MiaA/NifB-like_rSAM"/>
</dbReference>
<keyword evidence="11" id="KW-1185">Reference proteome</keyword>
<dbReference type="GO" id="GO:0035598">
    <property type="term" value="F:tRNA (N(6)-L-threonylcarbamoyladenosine(37)-C(2))-methylthiotransferase activity"/>
    <property type="evidence" value="ECO:0007669"/>
    <property type="project" value="UniProtKB-EC"/>
</dbReference>
<dbReference type="SMART" id="SM00729">
    <property type="entry name" value="Elp3"/>
    <property type="match status" value="1"/>
</dbReference>
<evidence type="ECO:0000256" key="6">
    <source>
        <dbReference type="ARBA" id="ARBA00023004"/>
    </source>
</evidence>
<evidence type="ECO:0000259" key="8">
    <source>
        <dbReference type="PROSITE" id="PS51449"/>
    </source>
</evidence>
<dbReference type="NCBIfam" id="TIGR01579">
    <property type="entry name" value="MiaB-like-C"/>
    <property type="match status" value="1"/>
</dbReference>
<keyword evidence="7" id="KW-0411">Iron-sulfur</keyword>
<keyword evidence="3 10" id="KW-0808">Transferase</keyword>
<dbReference type="GO" id="GO:0046872">
    <property type="term" value="F:metal ion binding"/>
    <property type="evidence" value="ECO:0007669"/>
    <property type="project" value="UniProtKB-KW"/>
</dbReference>
<comment type="caution">
    <text evidence="10">The sequence shown here is derived from an EMBL/GenBank/DDBJ whole genome shotgun (WGS) entry which is preliminary data.</text>
</comment>
<evidence type="ECO:0000256" key="1">
    <source>
        <dbReference type="ARBA" id="ARBA00001966"/>
    </source>
</evidence>